<comment type="cofactor">
    <cofactor evidence="1">
        <name>Ca(2+)</name>
        <dbReference type="ChEBI" id="CHEBI:29108"/>
    </cofactor>
</comment>
<dbReference type="GO" id="GO:0004065">
    <property type="term" value="F:arylsulfatase activity"/>
    <property type="evidence" value="ECO:0007669"/>
    <property type="project" value="TreeGrafter"/>
</dbReference>
<dbReference type="GO" id="GO:0012505">
    <property type="term" value="C:endomembrane system"/>
    <property type="evidence" value="ECO:0007669"/>
    <property type="project" value="UniProtKB-ARBA"/>
</dbReference>
<dbReference type="OrthoDB" id="5983437at2759"/>
<dbReference type="SUPFAM" id="SSF53649">
    <property type="entry name" value="Alkaline phosphatase-like"/>
    <property type="match status" value="1"/>
</dbReference>
<feature type="domain" description="Sulfatase N-terminal" evidence="8">
    <location>
        <begin position="22"/>
        <end position="407"/>
    </location>
</feature>
<evidence type="ECO:0000256" key="2">
    <source>
        <dbReference type="ARBA" id="ARBA00008779"/>
    </source>
</evidence>
<dbReference type="PROSITE" id="PS00149">
    <property type="entry name" value="SULFATASE_2"/>
    <property type="match status" value="1"/>
</dbReference>
<evidence type="ECO:0000259" key="8">
    <source>
        <dbReference type="Pfam" id="PF00884"/>
    </source>
</evidence>
<dbReference type="Pfam" id="PF14707">
    <property type="entry name" value="Sulfatase_C"/>
    <property type="match status" value="1"/>
</dbReference>
<dbReference type="Pfam" id="PF00884">
    <property type="entry name" value="Sulfatase"/>
    <property type="match status" value="1"/>
</dbReference>
<reference evidence="9" key="1">
    <citation type="submission" date="2023-01" db="EMBL/GenBank/DDBJ databases">
        <title>Genome assembly of the deep-sea coral Lophelia pertusa.</title>
        <authorList>
            <person name="Herrera S."/>
            <person name="Cordes E."/>
        </authorList>
    </citation>
    <scope>NUCLEOTIDE SEQUENCE</scope>
    <source>
        <strain evidence="9">USNM1676648</strain>
        <tissue evidence="9">Polyp</tissue>
    </source>
</reference>
<feature type="chain" id="PRO_5040753413" description="Sulfatase N-terminal domain-containing protein" evidence="7">
    <location>
        <begin position="21"/>
        <end position="576"/>
    </location>
</feature>
<dbReference type="InterPro" id="IPR017850">
    <property type="entry name" value="Alkaline_phosphatase_core_sf"/>
</dbReference>
<protein>
    <recommendedName>
        <fullName evidence="8">Sulfatase N-terminal domain-containing protein</fullName>
    </recommendedName>
</protein>
<evidence type="ECO:0000256" key="3">
    <source>
        <dbReference type="ARBA" id="ARBA00022723"/>
    </source>
</evidence>
<dbReference type="FunFam" id="3.30.1120.10:FF:000001">
    <property type="entry name" value="Arylsulfatase E"/>
    <property type="match status" value="1"/>
</dbReference>
<evidence type="ECO:0000256" key="4">
    <source>
        <dbReference type="ARBA" id="ARBA00022801"/>
    </source>
</evidence>
<keyword evidence="10" id="KW-1185">Reference proteome</keyword>
<dbReference type="PANTHER" id="PTHR42693:SF49">
    <property type="entry name" value="SULFATASE N-TERMINAL DOMAIN-CONTAINING PROTEIN"/>
    <property type="match status" value="1"/>
</dbReference>
<evidence type="ECO:0000313" key="10">
    <source>
        <dbReference type="Proteomes" id="UP001163046"/>
    </source>
</evidence>
<comment type="caution">
    <text evidence="9">The sequence shown here is derived from an EMBL/GenBank/DDBJ whole genome shotgun (WGS) entry which is preliminary data.</text>
</comment>
<evidence type="ECO:0000313" key="9">
    <source>
        <dbReference type="EMBL" id="KAJ7328576.1"/>
    </source>
</evidence>
<dbReference type="Gene3D" id="3.30.1120.10">
    <property type="match status" value="1"/>
</dbReference>
<dbReference type="InterPro" id="IPR024607">
    <property type="entry name" value="Sulfatase_CS"/>
</dbReference>
<keyword evidence="5" id="KW-0106">Calcium</keyword>
<dbReference type="EMBL" id="MU827796">
    <property type="protein sequence ID" value="KAJ7328576.1"/>
    <property type="molecule type" value="Genomic_DNA"/>
</dbReference>
<keyword evidence="6" id="KW-0472">Membrane</keyword>
<proteinExistence type="inferred from homology"/>
<accession>A0A9W9YA97</accession>
<dbReference type="PANTHER" id="PTHR42693">
    <property type="entry name" value="ARYLSULFATASE FAMILY MEMBER"/>
    <property type="match status" value="1"/>
</dbReference>
<sequence>MWRAWCNFIFLFSLISVTSAKPNVLIFLVDDLGIADVGCFGNDTIKTPNIDRLAEEGARLRHDVHPDSVCTPNRAAFLTGRYPIRSGLASASGQFRMFLSASASGGLPQNETTFAEIASAAGYKTAIVGKWHLGLHHSSNSDFHFHPLKQGFHYFYGLPLTNLRTCEPGQYLINIVYPGLKPTNILIATAIIGVTLYIFYLTGLLKKSVFVFLLTIVMLICFALTGWLTITSRLNCFVMKNYEVVEQPTILENLTMRFTDEAVNFIRTNKDNPFLLYMSFAKVHTALFNTEPFVNHSMHGHYGDNVEEMDWSVGQIMAAVEELGLKENTFVYFTSDNGPHLEEISDTGKYHGGWSGIYTGGKGQSWEGGVRMPTIVSWPGHIPTGITIDELTSTMDLLPTVSKLTGVDLPDDRIVDGKDLLPLLTNQTQQSSHEFIFHYCADQIHAVRYHPKNSDTVWKAHFMTPKWTEGTDTCTGRGLCMCHGDEVNIQDPPLLYDVTDDPAESSPIAAEMPEYKEVMKDIYPALKQHKEGIESVPCQLGRMVNFVHPRLQMCCNFPYCTCKETDRELEHYPKDV</sequence>
<organism evidence="9 10">
    <name type="scientific">Desmophyllum pertusum</name>
    <dbReference type="NCBI Taxonomy" id="174260"/>
    <lineage>
        <taxon>Eukaryota</taxon>
        <taxon>Metazoa</taxon>
        <taxon>Cnidaria</taxon>
        <taxon>Anthozoa</taxon>
        <taxon>Hexacorallia</taxon>
        <taxon>Scleractinia</taxon>
        <taxon>Caryophylliina</taxon>
        <taxon>Caryophylliidae</taxon>
        <taxon>Desmophyllum</taxon>
    </lineage>
</organism>
<name>A0A9W9YA97_9CNID</name>
<gene>
    <name evidence="9" type="ORF">OS493_024496</name>
</gene>
<keyword evidence="6" id="KW-0812">Transmembrane</keyword>
<feature type="transmembrane region" description="Helical" evidence="6">
    <location>
        <begin position="209"/>
        <end position="230"/>
    </location>
</feature>
<dbReference type="Gene3D" id="1.10.287.550">
    <property type="entry name" value="Helix hairpin bin"/>
    <property type="match status" value="1"/>
</dbReference>
<dbReference type="GO" id="GO:0005737">
    <property type="term" value="C:cytoplasm"/>
    <property type="evidence" value="ECO:0007669"/>
    <property type="project" value="UniProtKB-ARBA"/>
</dbReference>
<keyword evidence="6" id="KW-1133">Transmembrane helix</keyword>
<feature type="transmembrane region" description="Helical" evidence="6">
    <location>
        <begin position="185"/>
        <end position="202"/>
    </location>
</feature>
<evidence type="ECO:0000256" key="6">
    <source>
        <dbReference type="SAM" id="Phobius"/>
    </source>
</evidence>
<dbReference type="Gene3D" id="3.40.720.10">
    <property type="entry name" value="Alkaline Phosphatase, subunit A"/>
    <property type="match status" value="1"/>
</dbReference>
<dbReference type="AlphaFoldDB" id="A0A9W9YA97"/>
<evidence type="ECO:0000256" key="1">
    <source>
        <dbReference type="ARBA" id="ARBA00001913"/>
    </source>
</evidence>
<evidence type="ECO:0000256" key="7">
    <source>
        <dbReference type="SAM" id="SignalP"/>
    </source>
</evidence>
<dbReference type="InterPro" id="IPR050738">
    <property type="entry name" value="Sulfatase"/>
</dbReference>
<dbReference type="GO" id="GO:0046872">
    <property type="term" value="F:metal ion binding"/>
    <property type="evidence" value="ECO:0007669"/>
    <property type="project" value="UniProtKB-KW"/>
</dbReference>
<keyword evidence="3" id="KW-0479">Metal-binding</keyword>
<keyword evidence="4" id="KW-0378">Hydrolase</keyword>
<comment type="similarity">
    <text evidence="2">Belongs to the sulfatase family.</text>
</comment>
<evidence type="ECO:0000256" key="5">
    <source>
        <dbReference type="ARBA" id="ARBA00022837"/>
    </source>
</evidence>
<keyword evidence="7" id="KW-0732">Signal</keyword>
<dbReference type="Proteomes" id="UP001163046">
    <property type="component" value="Unassembled WGS sequence"/>
</dbReference>
<dbReference type="InterPro" id="IPR000917">
    <property type="entry name" value="Sulfatase_N"/>
</dbReference>
<feature type="signal peptide" evidence="7">
    <location>
        <begin position="1"/>
        <end position="20"/>
    </location>
</feature>